<evidence type="ECO:0000313" key="1">
    <source>
        <dbReference type="EMBL" id="WDE09372.1"/>
    </source>
</evidence>
<gene>
    <name evidence="1" type="ORF">H3N35_13600</name>
</gene>
<sequence length="105" mass="12516">MSIEMIMDSLFDRRVENLPAEALAEVFDRLIWCEADNGYELCEVREKWLQGDSQERCAIALEMNDIFPFESIKEMKRVFETITKKWPQFQERCDYLIKVRDSQGV</sequence>
<name>A0ABY7V8Y9_9GAMM</name>
<dbReference type="RefSeq" id="WP_274049289.1">
    <property type="nucleotide sequence ID" value="NZ_CP059693.1"/>
</dbReference>
<organism evidence="1 2">
    <name type="scientific">Thalassomonas haliotis</name>
    <dbReference type="NCBI Taxonomy" id="485448"/>
    <lineage>
        <taxon>Bacteria</taxon>
        <taxon>Pseudomonadati</taxon>
        <taxon>Pseudomonadota</taxon>
        <taxon>Gammaproteobacteria</taxon>
        <taxon>Alteromonadales</taxon>
        <taxon>Colwelliaceae</taxon>
        <taxon>Thalassomonas</taxon>
    </lineage>
</organism>
<accession>A0ABY7V8Y9</accession>
<evidence type="ECO:0000313" key="2">
    <source>
        <dbReference type="Proteomes" id="UP001215231"/>
    </source>
</evidence>
<keyword evidence="2" id="KW-1185">Reference proteome</keyword>
<dbReference type="EMBL" id="CP059693">
    <property type="protein sequence ID" value="WDE09372.1"/>
    <property type="molecule type" value="Genomic_DNA"/>
</dbReference>
<protein>
    <submittedName>
        <fullName evidence="1">Uncharacterized protein</fullName>
    </submittedName>
</protein>
<proteinExistence type="predicted"/>
<dbReference type="Proteomes" id="UP001215231">
    <property type="component" value="Chromosome"/>
</dbReference>
<reference evidence="1 2" key="1">
    <citation type="journal article" date="2022" name="Mar. Drugs">
        <title>Bioassay-Guided Fractionation Leads to the Detection of Cholic Acid Generated by the Rare Thalassomonas sp.</title>
        <authorList>
            <person name="Pheiffer F."/>
            <person name="Schneider Y.K."/>
            <person name="Hansen E.H."/>
            <person name="Andersen J.H."/>
            <person name="Isaksson J."/>
            <person name="Busche T."/>
            <person name="R C."/>
            <person name="Kalinowski J."/>
            <person name="Zyl L.V."/>
            <person name="Trindade M."/>
        </authorList>
    </citation>
    <scope>NUCLEOTIDE SEQUENCE [LARGE SCALE GENOMIC DNA]</scope>
    <source>
        <strain evidence="1 2">A5K-61T</strain>
    </source>
</reference>